<evidence type="ECO:0000313" key="2">
    <source>
        <dbReference type="Proteomes" id="UP000009138"/>
    </source>
</evidence>
<proteinExistence type="predicted"/>
<organism evidence="1 2">
    <name type="scientific">Rhizopus delemar (strain RA 99-880 / ATCC MYA-4621 / FGSC 9543 / NRRL 43880)</name>
    <name type="common">Mucormycosis agent</name>
    <name type="synonym">Rhizopus arrhizus var. delemar</name>
    <dbReference type="NCBI Taxonomy" id="246409"/>
    <lineage>
        <taxon>Eukaryota</taxon>
        <taxon>Fungi</taxon>
        <taxon>Fungi incertae sedis</taxon>
        <taxon>Mucoromycota</taxon>
        <taxon>Mucoromycotina</taxon>
        <taxon>Mucoromycetes</taxon>
        <taxon>Mucorales</taxon>
        <taxon>Mucorineae</taxon>
        <taxon>Rhizopodaceae</taxon>
        <taxon>Rhizopus</taxon>
    </lineage>
</organism>
<dbReference type="EMBL" id="CH476741">
    <property type="protein sequence ID" value="EIE87414.1"/>
    <property type="molecule type" value="Genomic_DNA"/>
</dbReference>
<reference evidence="1 2" key="1">
    <citation type="journal article" date="2009" name="PLoS Genet.">
        <title>Genomic analysis of the basal lineage fungus Rhizopus oryzae reveals a whole-genome duplication.</title>
        <authorList>
            <person name="Ma L.-J."/>
            <person name="Ibrahim A.S."/>
            <person name="Skory C."/>
            <person name="Grabherr M.G."/>
            <person name="Burger G."/>
            <person name="Butler M."/>
            <person name="Elias M."/>
            <person name="Idnurm A."/>
            <person name="Lang B.F."/>
            <person name="Sone T."/>
            <person name="Abe A."/>
            <person name="Calvo S.E."/>
            <person name="Corrochano L.M."/>
            <person name="Engels R."/>
            <person name="Fu J."/>
            <person name="Hansberg W."/>
            <person name="Kim J.-M."/>
            <person name="Kodira C.D."/>
            <person name="Koehrsen M.J."/>
            <person name="Liu B."/>
            <person name="Miranda-Saavedra D."/>
            <person name="O'Leary S."/>
            <person name="Ortiz-Castellanos L."/>
            <person name="Poulter R."/>
            <person name="Rodriguez-Romero J."/>
            <person name="Ruiz-Herrera J."/>
            <person name="Shen Y.-Q."/>
            <person name="Zeng Q."/>
            <person name="Galagan J."/>
            <person name="Birren B.W."/>
            <person name="Cuomo C.A."/>
            <person name="Wickes B.L."/>
        </authorList>
    </citation>
    <scope>NUCLEOTIDE SEQUENCE [LARGE SCALE GENOMIC DNA]</scope>
    <source>
        <strain evidence="2">RA 99-880 / ATCC MYA-4621 / FGSC 9543 / NRRL 43880</strain>
    </source>
</reference>
<dbReference type="Proteomes" id="UP000009138">
    <property type="component" value="Unassembled WGS sequence"/>
</dbReference>
<dbReference type="VEuPathDB" id="FungiDB:RO3G_12125"/>
<evidence type="ECO:0000313" key="1">
    <source>
        <dbReference type="EMBL" id="EIE87414.1"/>
    </source>
</evidence>
<accession>I1CG34</accession>
<name>I1CG34_RHIO9</name>
<dbReference type="InParanoid" id="I1CG34"/>
<dbReference type="OrthoDB" id="340227at2759"/>
<dbReference type="AlphaFoldDB" id="I1CG34"/>
<sequence length="41" mass="4713">MWYITLNNEDDALKFLSSVKGKTFKDQPIAARMKSEPALRV</sequence>
<gene>
    <name evidence="1" type="ORF">RO3G_12125</name>
</gene>
<dbReference type="GeneID" id="93619090"/>
<keyword evidence="2" id="KW-1185">Reference proteome</keyword>
<protein>
    <submittedName>
        <fullName evidence="1">Uncharacterized protein</fullName>
    </submittedName>
</protein>
<dbReference type="RefSeq" id="XP_067522810.1">
    <property type="nucleotide sequence ID" value="XM_067666709.1"/>
</dbReference>